<dbReference type="RefSeq" id="WP_216323918.1">
    <property type="nucleotide sequence ID" value="NZ_JAHKRT010000004.1"/>
</dbReference>
<proteinExistence type="predicted"/>
<evidence type="ECO:0008006" key="3">
    <source>
        <dbReference type="Google" id="ProtNLM"/>
    </source>
</evidence>
<comment type="caution">
    <text evidence="1">The sequence shown here is derived from an EMBL/GenBank/DDBJ whole genome shotgun (WGS) entry which is preliminary data.</text>
</comment>
<gene>
    <name evidence="1" type="ORF">KOF26_09940</name>
</gene>
<evidence type="ECO:0000313" key="2">
    <source>
        <dbReference type="Proteomes" id="UP000776276"/>
    </source>
</evidence>
<protein>
    <recommendedName>
        <fullName evidence="3">Calcineurin-like phosphoesterase domain-containing protein</fullName>
    </recommendedName>
</protein>
<organism evidence="1 2">
    <name type="scientific">Sphingomonas quercus</name>
    <dbReference type="NCBI Taxonomy" id="2842451"/>
    <lineage>
        <taxon>Bacteria</taxon>
        <taxon>Pseudomonadati</taxon>
        <taxon>Pseudomonadota</taxon>
        <taxon>Alphaproteobacteria</taxon>
        <taxon>Sphingomonadales</taxon>
        <taxon>Sphingomonadaceae</taxon>
        <taxon>Sphingomonas</taxon>
    </lineage>
</organism>
<sequence length="186" mass="20006">MIHWPARPAIPAGMRAYVLTGIHGDAMLMAERINRIVADMGRRAELPTHLIINGDLIGGLESAGVILRAMRLDEPFAALAILRGPPETALLAALEGDDAAADHVPDTLAAGWGVTPWRMAGVHGRERVALLREAVPLTVHHWLLRRPATARLGGYALADGQLHAGHRVIRGEMIGLEGNQCWTVKG</sequence>
<reference evidence="1 2" key="1">
    <citation type="submission" date="2021-06" db="EMBL/GenBank/DDBJ databases">
        <title>Sphingomonas sp. XMGL2, whole genome shotgun sequencing project.</title>
        <authorList>
            <person name="Zhao G."/>
            <person name="Shen L."/>
        </authorList>
    </citation>
    <scope>NUCLEOTIDE SEQUENCE [LARGE SCALE GENOMIC DNA]</scope>
    <source>
        <strain evidence="1 2">XMGL2</strain>
    </source>
</reference>
<dbReference type="EMBL" id="JAHKRT010000004">
    <property type="protein sequence ID" value="MBU3078187.1"/>
    <property type="molecule type" value="Genomic_DNA"/>
</dbReference>
<evidence type="ECO:0000313" key="1">
    <source>
        <dbReference type="EMBL" id="MBU3078187.1"/>
    </source>
</evidence>
<dbReference type="Proteomes" id="UP000776276">
    <property type="component" value="Unassembled WGS sequence"/>
</dbReference>
<accession>A0ABS6BKN9</accession>
<keyword evidence="2" id="KW-1185">Reference proteome</keyword>
<name>A0ABS6BKN9_9SPHN</name>